<gene>
    <name evidence="2" type="ORF">AMS68_007802</name>
</gene>
<reference evidence="2 3" key="1">
    <citation type="journal article" date="2016" name="Sci. Rep.">
        <title>Peltaster fructicola genome reveals evolution from an invasive phytopathogen to an ectophytic parasite.</title>
        <authorList>
            <person name="Xu C."/>
            <person name="Chen H."/>
            <person name="Gleason M.L."/>
            <person name="Xu J.R."/>
            <person name="Liu H."/>
            <person name="Zhang R."/>
            <person name="Sun G."/>
        </authorList>
    </citation>
    <scope>NUCLEOTIDE SEQUENCE [LARGE SCALE GENOMIC DNA]</scope>
    <source>
        <strain evidence="2 3">LNHT1506</strain>
    </source>
</reference>
<evidence type="ECO:0000256" key="1">
    <source>
        <dbReference type="SAM" id="SignalP"/>
    </source>
</evidence>
<keyword evidence="3" id="KW-1185">Reference proteome</keyword>
<organism evidence="2 3">
    <name type="scientific">Peltaster fructicola</name>
    <dbReference type="NCBI Taxonomy" id="286661"/>
    <lineage>
        <taxon>Eukaryota</taxon>
        <taxon>Fungi</taxon>
        <taxon>Dikarya</taxon>
        <taxon>Ascomycota</taxon>
        <taxon>Pezizomycotina</taxon>
        <taxon>Dothideomycetes</taxon>
        <taxon>Dothideomycetes incertae sedis</taxon>
        <taxon>Peltaster</taxon>
    </lineage>
</organism>
<protein>
    <recommendedName>
        <fullName evidence="4">Apple domain-containing protein</fullName>
    </recommendedName>
</protein>
<dbReference type="Proteomes" id="UP000503462">
    <property type="component" value="Chromosome 5"/>
</dbReference>
<accession>A0A6H0Y5W3</accession>
<feature type="chain" id="PRO_5026272269" description="Apple domain-containing protein" evidence="1">
    <location>
        <begin position="17"/>
        <end position="415"/>
    </location>
</feature>
<name>A0A6H0Y5W3_9PEZI</name>
<evidence type="ECO:0008006" key="4">
    <source>
        <dbReference type="Google" id="ProtNLM"/>
    </source>
</evidence>
<sequence length="415" mass="43356">MHILLTFLSLAAAASAGTSAFTESLCLTIEGTKSLASVPTATSGNTKTYTVTARSTTSKTSTVTPLPVTTTTTIYTTKTSTVTAPINTDTFSSTTTLFTTSTSTVVVSAGSTTVTSTSTSTQQDTTTVAPSTGYTPIWSQITSEYFTTWTAHPAKRHAIAVDRPVVAVREPVANPATTSHRSATPSLYPSKVTCFDFVQILTTSTSVITATKTATTTLKPVTSTISSTSTIRTTTTTTKTSASTTIVSTVTSSISTTTTFSSTYTSTVIESTTVVGPTVTSYAVCNGANNYLHKIQGVPIYYELNNGNPPYMVDHNITDEVSCCNACQLAGDSVCAISSFTESRGCILIGQEDGTCKPNVAPYTFVTGYGDAYTVMNGNCGHWEYDYNDSEGPSICGPGTPTECSCGPGTNVDCQ</sequence>
<dbReference type="EMBL" id="CP051143">
    <property type="protein sequence ID" value="QIX02285.1"/>
    <property type="molecule type" value="Genomic_DNA"/>
</dbReference>
<evidence type="ECO:0000313" key="2">
    <source>
        <dbReference type="EMBL" id="QIX02285.1"/>
    </source>
</evidence>
<dbReference type="AlphaFoldDB" id="A0A6H0Y5W3"/>
<feature type="signal peptide" evidence="1">
    <location>
        <begin position="1"/>
        <end position="16"/>
    </location>
</feature>
<evidence type="ECO:0000313" key="3">
    <source>
        <dbReference type="Proteomes" id="UP000503462"/>
    </source>
</evidence>
<proteinExistence type="predicted"/>
<keyword evidence="1" id="KW-0732">Signal</keyword>